<accession>A0A918H3L4</accession>
<reference evidence="2" key="2">
    <citation type="submission" date="2020-09" db="EMBL/GenBank/DDBJ databases">
        <authorList>
            <person name="Sun Q."/>
            <person name="Ohkuma M."/>
        </authorList>
    </citation>
    <scope>NUCLEOTIDE SEQUENCE</scope>
    <source>
        <strain evidence="2">JCM 4125</strain>
    </source>
</reference>
<name>A0A918H3L4_9ACTN</name>
<evidence type="ECO:0000313" key="2">
    <source>
        <dbReference type="EMBL" id="GGT32653.1"/>
    </source>
</evidence>
<dbReference type="RefSeq" id="WP_189707123.1">
    <property type="nucleotide sequence ID" value="NZ_BMSA01000001.1"/>
</dbReference>
<keyword evidence="3" id="KW-1185">Reference proteome</keyword>
<organism evidence="2 3">
    <name type="scientific">Streptomyces phaeofaciens</name>
    <dbReference type="NCBI Taxonomy" id="68254"/>
    <lineage>
        <taxon>Bacteria</taxon>
        <taxon>Bacillati</taxon>
        <taxon>Actinomycetota</taxon>
        <taxon>Actinomycetes</taxon>
        <taxon>Kitasatosporales</taxon>
        <taxon>Streptomycetaceae</taxon>
        <taxon>Streptomyces</taxon>
    </lineage>
</organism>
<protein>
    <recommendedName>
        <fullName evidence="1">DinB-like domain-containing protein</fullName>
    </recommendedName>
</protein>
<sequence length="245" mass="27863">MEIPNVRTDRLGLLIDQFDRAREMAQVRLAGLGDEEYLWEPVPGCWSIRRRGEETTPRAFGPGAWLLDQGAPEIPANEYDEVARQAAGGMTVAKIADDWSVSVERVEQILAHTGPLPPDDAPFTTLAWRLGHLHFCFAGQWEWAFGERRQDPKLLVDFSPFAAVATERFWTSMDRWRDSVAAMTDEQLDTVGFSQYPYGSDADEPFISVLWGSILEFIHHMAEIALLRDLWRARFAGEKEQRLSP</sequence>
<dbReference type="InterPro" id="IPR034660">
    <property type="entry name" value="DinB/YfiT-like"/>
</dbReference>
<dbReference type="InterPro" id="IPR024775">
    <property type="entry name" value="DinB-like"/>
</dbReference>
<dbReference type="SUPFAM" id="SSF109854">
    <property type="entry name" value="DinB/YfiT-like putative metalloenzymes"/>
    <property type="match status" value="2"/>
</dbReference>
<proteinExistence type="predicted"/>
<dbReference type="Pfam" id="PF12867">
    <property type="entry name" value="DinB_2"/>
    <property type="match status" value="1"/>
</dbReference>
<gene>
    <name evidence="2" type="ORF">GCM10010226_06110</name>
</gene>
<feature type="domain" description="DinB-like" evidence="1">
    <location>
        <begin position="121"/>
        <end position="224"/>
    </location>
</feature>
<dbReference type="Proteomes" id="UP000646776">
    <property type="component" value="Unassembled WGS sequence"/>
</dbReference>
<evidence type="ECO:0000313" key="3">
    <source>
        <dbReference type="Proteomes" id="UP000646776"/>
    </source>
</evidence>
<dbReference type="EMBL" id="BMSA01000001">
    <property type="protein sequence ID" value="GGT32653.1"/>
    <property type="molecule type" value="Genomic_DNA"/>
</dbReference>
<dbReference type="AlphaFoldDB" id="A0A918H3L4"/>
<comment type="caution">
    <text evidence="2">The sequence shown here is derived from an EMBL/GenBank/DDBJ whole genome shotgun (WGS) entry which is preliminary data.</text>
</comment>
<reference evidence="2" key="1">
    <citation type="journal article" date="2014" name="Int. J. Syst. Evol. Microbiol.">
        <title>Complete genome sequence of Corynebacterium casei LMG S-19264T (=DSM 44701T), isolated from a smear-ripened cheese.</title>
        <authorList>
            <consortium name="US DOE Joint Genome Institute (JGI-PGF)"/>
            <person name="Walter F."/>
            <person name="Albersmeier A."/>
            <person name="Kalinowski J."/>
            <person name="Ruckert C."/>
        </authorList>
    </citation>
    <scope>NUCLEOTIDE SEQUENCE</scope>
    <source>
        <strain evidence="2">JCM 4125</strain>
    </source>
</reference>
<evidence type="ECO:0000259" key="1">
    <source>
        <dbReference type="Pfam" id="PF12867"/>
    </source>
</evidence>